<organism evidence="1 2">
    <name type="scientific">Entomophthora muscae</name>
    <dbReference type="NCBI Taxonomy" id="34485"/>
    <lineage>
        <taxon>Eukaryota</taxon>
        <taxon>Fungi</taxon>
        <taxon>Fungi incertae sedis</taxon>
        <taxon>Zoopagomycota</taxon>
        <taxon>Entomophthoromycotina</taxon>
        <taxon>Entomophthoromycetes</taxon>
        <taxon>Entomophthorales</taxon>
        <taxon>Entomophthoraceae</taxon>
        <taxon>Entomophthora</taxon>
    </lineage>
</organism>
<sequence>MAELQNLQSYVEECFKSENCRSPTPPDSNPNSELQEIWEAICELKATTWQHTAFSAPPPPTPDLQPAFELKLSPCKWLWLSLFPLPLILKRKVVVLEKKMKPKLSVQELSTQITGVRATSAVQQIQIDNALQVSIASRDSGVQQATTLNTLKESTCQLWTMQPPVESEAEFILEVHVLNSKLQDSSNGFANAGIDPNYKLSFKQVFDPRL</sequence>
<protein>
    <submittedName>
        <fullName evidence="1">Uncharacterized protein</fullName>
    </submittedName>
</protein>
<keyword evidence="2" id="KW-1185">Reference proteome</keyword>
<evidence type="ECO:0000313" key="1">
    <source>
        <dbReference type="EMBL" id="KAJ9078116.1"/>
    </source>
</evidence>
<reference evidence="1" key="1">
    <citation type="submission" date="2022-04" db="EMBL/GenBank/DDBJ databases">
        <title>Genome of the entomopathogenic fungus Entomophthora muscae.</title>
        <authorList>
            <person name="Elya C."/>
            <person name="Lovett B.R."/>
            <person name="Lee E."/>
            <person name="Macias A.M."/>
            <person name="Hajek A.E."/>
            <person name="De Bivort B.L."/>
            <person name="Kasson M.T."/>
            <person name="De Fine Licht H.H."/>
            <person name="Stajich J.E."/>
        </authorList>
    </citation>
    <scope>NUCLEOTIDE SEQUENCE</scope>
    <source>
        <strain evidence="1">Berkeley</strain>
    </source>
</reference>
<proteinExistence type="predicted"/>
<accession>A0ACC2TUS6</accession>
<dbReference type="EMBL" id="QTSX02002162">
    <property type="protein sequence ID" value="KAJ9078116.1"/>
    <property type="molecule type" value="Genomic_DNA"/>
</dbReference>
<comment type="caution">
    <text evidence="1">The sequence shown here is derived from an EMBL/GenBank/DDBJ whole genome shotgun (WGS) entry which is preliminary data.</text>
</comment>
<evidence type="ECO:0000313" key="2">
    <source>
        <dbReference type="Proteomes" id="UP001165960"/>
    </source>
</evidence>
<dbReference type="Proteomes" id="UP001165960">
    <property type="component" value="Unassembled WGS sequence"/>
</dbReference>
<gene>
    <name evidence="1" type="ORF">DSO57_1010048</name>
</gene>
<name>A0ACC2TUS6_9FUNG</name>